<feature type="compositionally biased region" description="Basic and acidic residues" evidence="2">
    <location>
        <begin position="1004"/>
        <end position="1026"/>
    </location>
</feature>
<feature type="region of interest" description="Disordered" evidence="2">
    <location>
        <begin position="25"/>
        <end position="50"/>
    </location>
</feature>
<feature type="domain" description="DBC1/CARP1 catalytically inactive NUDIX hydrolase" evidence="3">
    <location>
        <begin position="584"/>
        <end position="708"/>
    </location>
</feature>
<feature type="compositionally biased region" description="Basic and acidic residues" evidence="2">
    <location>
        <begin position="1315"/>
        <end position="1331"/>
    </location>
</feature>
<keyword evidence="1" id="KW-0175">Coiled coil</keyword>
<evidence type="ECO:0000256" key="2">
    <source>
        <dbReference type="SAM" id="MobiDB-lite"/>
    </source>
</evidence>
<keyword evidence="5" id="KW-1185">Reference proteome</keyword>
<dbReference type="InterPro" id="IPR025224">
    <property type="entry name" value="CCAR1/CCAR2"/>
</dbReference>
<feature type="compositionally biased region" description="Low complexity" evidence="2">
    <location>
        <begin position="25"/>
        <end position="34"/>
    </location>
</feature>
<feature type="compositionally biased region" description="Basic residues" evidence="2">
    <location>
        <begin position="924"/>
        <end position="939"/>
    </location>
</feature>
<reference evidence="4 5" key="1">
    <citation type="submission" date="2023-12" db="EMBL/GenBank/DDBJ databases">
        <title>A high-quality genome assembly for Dillenia turbinata (Dilleniales).</title>
        <authorList>
            <person name="Chanderbali A."/>
        </authorList>
    </citation>
    <scope>NUCLEOTIDE SEQUENCE [LARGE SCALE GENOMIC DNA]</scope>
    <source>
        <strain evidence="4">LSX21</strain>
        <tissue evidence="4">Leaf</tissue>
    </source>
</reference>
<feature type="compositionally biased region" description="Basic residues" evidence="2">
    <location>
        <begin position="804"/>
        <end position="815"/>
    </location>
</feature>
<feature type="compositionally biased region" description="Polar residues" evidence="2">
    <location>
        <begin position="41"/>
        <end position="50"/>
    </location>
</feature>
<dbReference type="Pfam" id="PF14443">
    <property type="entry name" value="DBC1"/>
    <property type="match status" value="1"/>
</dbReference>
<evidence type="ECO:0000313" key="5">
    <source>
        <dbReference type="Proteomes" id="UP001370490"/>
    </source>
</evidence>
<dbReference type="Proteomes" id="UP001370490">
    <property type="component" value="Unassembled WGS sequence"/>
</dbReference>
<gene>
    <name evidence="4" type="ORF">RJ641_022760</name>
</gene>
<accession>A0AAN8UI69</accession>
<feature type="compositionally biased region" description="Acidic residues" evidence="2">
    <location>
        <begin position="1230"/>
        <end position="1246"/>
    </location>
</feature>
<dbReference type="GO" id="GO:0005634">
    <property type="term" value="C:nucleus"/>
    <property type="evidence" value="ECO:0007669"/>
    <property type="project" value="TreeGrafter"/>
</dbReference>
<evidence type="ECO:0000313" key="4">
    <source>
        <dbReference type="EMBL" id="KAK6913159.1"/>
    </source>
</evidence>
<dbReference type="GO" id="GO:0016787">
    <property type="term" value="F:hydrolase activity"/>
    <property type="evidence" value="ECO:0007669"/>
    <property type="project" value="UniProtKB-KW"/>
</dbReference>
<dbReference type="PANTHER" id="PTHR14304:SF11">
    <property type="entry name" value="SAP DOMAIN-CONTAINING PROTEIN"/>
    <property type="match status" value="1"/>
</dbReference>
<feature type="region of interest" description="Disordered" evidence="2">
    <location>
        <begin position="360"/>
        <end position="390"/>
    </location>
</feature>
<dbReference type="InterPro" id="IPR045353">
    <property type="entry name" value="LAIKA"/>
</dbReference>
<comment type="caution">
    <text evidence="4">The sequence shown here is derived from an EMBL/GenBank/DDBJ whole genome shotgun (WGS) entry which is preliminary data.</text>
</comment>
<dbReference type="SMART" id="SM01122">
    <property type="entry name" value="DBC1"/>
    <property type="match status" value="1"/>
</dbReference>
<sequence length="1419" mass="159394">MFSRGGNAYGQQSYAGQSAYSQNLGPGYSSSSVGGPDGGSQLSMASRHSSMLVASQEADVGGYRGHHSSAANYGGQYASMYGSTALGSAQQVPTIGVKGGGTSALESRGGYATVRAESPKFSAGDYVSSSSHLYGSKSDHLFSEKVSDYPSVDRRQYERHGGLMGRDLQSDSSGRYADSVGYGHQHQPEMYDRIDQASLLRQEQMLKAQSIQSSSIDASGRPSDYLAARSATISRPSQDIMTYGGRMDADPRNLSVLSNSTYGAQHAPSILGAAPRRNADDLMYSQSSVNPGYGVSLPPGRDYGAGKGLRGSSLEPDYPSSMLSHGSHSRVDDRKEDRGGYLRELELREVEHRRELLRERERERDREREKERERERERERDRERQRERERERERVRERERFLERRDKDRERERKREPEIRQDRTPLRISKDRHGSSLTKEARPARQDSPHREASHRRPSPVKEKRREYVCKVYSSSLLDVERDYLSIDKRYPRLYISPDFSKVVVNWPRRDLKLSMHTPVSFEHDFVEEDTAPEKNEPSSKLLADAVKLEQGNTIWNAKMILMSGLSRNAIEELSSEKAHDDRIPHICNILRFALLRKNNSFTAIGGRWESVDGGDPSVDESALVQTLLRYARDTHVDLEICKHWNPFLEIHYDRVGKDGLFSHKEVTVLFVPDLSECLPSFEKWRDEWLAFKKAISEREHQLFLKRERARQRKEEVKDKETDPLKDKEKVGKLEGTKESESSGQALDASKKGKNSNDSKKTAVEKGGHGNDQKEGPETGHKGNLVAKKDEGETASTQPTSSKPLKKKIIRKVVKQKVSDKKSASEVSTEKQNDKVDEKDAENNMAKSEVSGQQDEKMVDASTIKTFVRKKVIKRVPVTKTQEKNEDALESTVKTEGASSNEDPSSKSDSGAVAAAPNSGVKTTIKKKVIKRVAKKKTNGMKVKDGGSESKTDGAKDENDLVEGGTEIEGKGKQNIETDYQVSDVNNSGQKATPKAKSHTSTMETKDVSAEAKRQEVKKEELRSNEKSGSGVKQEDDADNQKTSVNNGKRERAKGEKEIKEEPRSKSNKDHLKEKIKHEEAPRHPGFVMKTKSIKDCKLRSLSLSLDSLLDYTDKDIDESNLELSLFAESFYEMLQHQMGCRILSFLEKVRIKFVTKRNQHKRQREETKKESVGKSDTKRLKGDEPSAEVKSKTERADATDTAAEKSAEPKVGETTLKKTDNVDAKLDDETYDEDPEEDPEEDEEMHDTGPDHDSPSESGFLIQNKDTRMADDDTKPSKIEGTEKNGAEDSVQENDGMQSVQTKPGSDAQMPTEEDAKHETEEKETTDTKKATVDKELLQAWKLLSGFSIGTEWVSSSDFQIASFSSLQVEDMRLIMHSLGKFLSHRDVKELVQSALLESNTGRDDRILYNKLVRMSVY</sequence>
<feature type="compositionally biased region" description="Polar residues" evidence="2">
    <location>
        <begin position="977"/>
        <end position="991"/>
    </location>
</feature>
<name>A0AAN8UI69_9MAGN</name>
<keyword evidence="4" id="KW-0378">Hydrolase</keyword>
<feature type="compositionally biased region" description="Basic and acidic residues" evidence="2">
    <location>
        <begin position="942"/>
        <end position="959"/>
    </location>
</feature>
<feature type="region of interest" description="Disordered" evidence="2">
    <location>
        <begin position="1157"/>
        <end position="1331"/>
    </location>
</feature>
<organism evidence="4 5">
    <name type="scientific">Dillenia turbinata</name>
    <dbReference type="NCBI Taxonomy" id="194707"/>
    <lineage>
        <taxon>Eukaryota</taxon>
        <taxon>Viridiplantae</taxon>
        <taxon>Streptophyta</taxon>
        <taxon>Embryophyta</taxon>
        <taxon>Tracheophyta</taxon>
        <taxon>Spermatophyta</taxon>
        <taxon>Magnoliopsida</taxon>
        <taxon>eudicotyledons</taxon>
        <taxon>Gunneridae</taxon>
        <taxon>Pentapetalae</taxon>
        <taxon>Dilleniales</taxon>
        <taxon>Dilleniaceae</taxon>
        <taxon>Dillenia</taxon>
    </lineage>
</organism>
<feature type="compositionally biased region" description="Polar residues" evidence="2">
    <location>
        <begin position="1294"/>
        <end position="1305"/>
    </location>
</feature>
<dbReference type="Pfam" id="PF19256">
    <property type="entry name" value="LAIKA"/>
    <property type="match status" value="1"/>
</dbReference>
<feature type="compositionally biased region" description="Basic and acidic residues" evidence="2">
    <location>
        <begin position="1164"/>
        <end position="1229"/>
    </location>
</feature>
<feature type="compositionally biased region" description="Low complexity" evidence="2">
    <location>
        <begin position="899"/>
        <end position="910"/>
    </location>
</feature>
<feature type="region of interest" description="Disordered" evidence="2">
    <location>
        <begin position="406"/>
        <end position="465"/>
    </location>
</feature>
<evidence type="ECO:0000256" key="1">
    <source>
        <dbReference type="ARBA" id="ARBA00023054"/>
    </source>
</evidence>
<protein>
    <submittedName>
        <fullName evidence="4">DBC1/CARP1 catalytically inactive NUDIX hydrolase domain</fullName>
    </submittedName>
</protein>
<feature type="compositionally biased region" description="Basic and acidic residues" evidence="2">
    <location>
        <begin position="749"/>
        <end position="792"/>
    </location>
</feature>
<dbReference type="EMBL" id="JBAMMX010000027">
    <property type="protein sequence ID" value="KAK6913159.1"/>
    <property type="molecule type" value="Genomic_DNA"/>
</dbReference>
<evidence type="ECO:0000259" key="3">
    <source>
        <dbReference type="SMART" id="SM01122"/>
    </source>
</evidence>
<feature type="region of interest" description="Disordered" evidence="2">
    <location>
        <begin position="290"/>
        <end position="337"/>
    </location>
</feature>
<feature type="compositionally biased region" description="Basic and acidic residues" evidence="2">
    <location>
        <begin position="1048"/>
        <end position="1083"/>
    </location>
</feature>
<dbReference type="InterPro" id="IPR025954">
    <property type="entry name" value="DBC1/CARP1_inactive_NUDIX"/>
</dbReference>
<dbReference type="PANTHER" id="PTHR14304">
    <property type="entry name" value="CELL DIVISION CYCLE AND APOPTOSIS REGULATOR PROTEIN"/>
    <property type="match status" value="1"/>
</dbReference>
<feature type="compositionally biased region" description="Basic and acidic residues" evidence="2">
    <location>
        <begin position="1247"/>
        <end position="1256"/>
    </location>
</feature>
<proteinExistence type="predicted"/>
<feature type="region of interest" description="Disordered" evidence="2">
    <location>
        <begin position="875"/>
        <end position="1085"/>
    </location>
</feature>
<feature type="compositionally biased region" description="Basic and acidic residues" evidence="2">
    <location>
        <begin position="406"/>
        <end position="452"/>
    </location>
</feature>
<feature type="compositionally biased region" description="Basic and acidic residues" evidence="2">
    <location>
        <begin position="710"/>
        <end position="741"/>
    </location>
</feature>
<feature type="region of interest" description="Disordered" evidence="2">
    <location>
        <begin position="710"/>
        <end position="859"/>
    </location>
</feature>
<feature type="compositionally biased region" description="Basic and acidic residues" evidence="2">
    <location>
        <begin position="1266"/>
        <end position="1288"/>
    </location>
</feature>
<feature type="compositionally biased region" description="Basic and acidic residues" evidence="2">
    <location>
        <begin position="817"/>
        <end position="842"/>
    </location>
</feature>
<dbReference type="FunFam" id="1.10.238.10:FF:000157">
    <property type="entry name" value="ATP/GTP-binding protein family"/>
    <property type="match status" value="1"/>
</dbReference>
<dbReference type="GO" id="GO:0006355">
    <property type="term" value="P:regulation of DNA-templated transcription"/>
    <property type="evidence" value="ECO:0007669"/>
    <property type="project" value="InterPro"/>
</dbReference>
<feature type="region of interest" description="Disordered" evidence="2">
    <location>
        <begin position="164"/>
        <end position="189"/>
    </location>
</feature>